<evidence type="ECO:0000313" key="3">
    <source>
        <dbReference type="Proteomes" id="UP000007963"/>
    </source>
</evidence>
<dbReference type="GeneID" id="4323499"/>
<accession>Q0CBK1</accession>
<dbReference type="eggNOG" id="ENOG502SIU2">
    <property type="taxonomic scope" value="Eukaryota"/>
</dbReference>
<dbReference type="RefSeq" id="XP_001217519.1">
    <property type="nucleotide sequence ID" value="XM_001217518.1"/>
</dbReference>
<organism evidence="2 3">
    <name type="scientific">Aspergillus terreus (strain NIH 2624 / FGSC A1156)</name>
    <dbReference type="NCBI Taxonomy" id="341663"/>
    <lineage>
        <taxon>Eukaryota</taxon>
        <taxon>Fungi</taxon>
        <taxon>Dikarya</taxon>
        <taxon>Ascomycota</taxon>
        <taxon>Pezizomycotina</taxon>
        <taxon>Eurotiomycetes</taxon>
        <taxon>Eurotiomycetidae</taxon>
        <taxon>Eurotiales</taxon>
        <taxon>Aspergillaceae</taxon>
        <taxon>Aspergillus</taxon>
        <taxon>Aspergillus subgen. Circumdati</taxon>
    </lineage>
</organism>
<evidence type="ECO:0000313" key="2">
    <source>
        <dbReference type="EMBL" id="EAU31065.1"/>
    </source>
</evidence>
<dbReference type="VEuPathDB" id="FungiDB:ATEG_08933"/>
<dbReference type="OrthoDB" id="5414271at2759"/>
<dbReference type="OMA" id="AHDSHTL"/>
<dbReference type="HOGENOM" id="CLU_565158_0_0_1"/>
<feature type="compositionally biased region" description="Polar residues" evidence="1">
    <location>
        <begin position="128"/>
        <end position="140"/>
    </location>
</feature>
<dbReference type="STRING" id="341663.Q0CBK1"/>
<dbReference type="AlphaFoldDB" id="Q0CBK1"/>
<feature type="region of interest" description="Disordered" evidence="1">
    <location>
        <begin position="115"/>
        <end position="143"/>
    </location>
</feature>
<dbReference type="EMBL" id="CH476606">
    <property type="protein sequence ID" value="EAU31065.1"/>
    <property type="molecule type" value="Genomic_DNA"/>
</dbReference>
<dbReference type="Proteomes" id="UP000007963">
    <property type="component" value="Unassembled WGS sequence"/>
</dbReference>
<reference evidence="3" key="1">
    <citation type="submission" date="2005-09" db="EMBL/GenBank/DDBJ databases">
        <title>Annotation of the Aspergillus terreus NIH2624 genome.</title>
        <authorList>
            <person name="Birren B.W."/>
            <person name="Lander E.S."/>
            <person name="Galagan J.E."/>
            <person name="Nusbaum C."/>
            <person name="Devon K."/>
            <person name="Henn M."/>
            <person name="Ma L.-J."/>
            <person name="Jaffe D.B."/>
            <person name="Butler J."/>
            <person name="Alvarez P."/>
            <person name="Gnerre S."/>
            <person name="Grabherr M."/>
            <person name="Kleber M."/>
            <person name="Mauceli E.W."/>
            <person name="Brockman W."/>
            <person name="Rounsley S."/>
            <person name="Young S.K."/>
            <person name="LaButti K."/>
            <person name="Pushparaj V."/>
            <person name="DeCaprio D."/>
            <person name="Crawford M."/>
            <person name="Koehrsen M."/>
            <person name="Engels R."/>
            <person name="Montgomery P."/>
            <person name="Pearson M."/>
            <person name="Howarth C."/>
            <person name="Larson L."/>
            <person name="Luoma S."/>
            <person name="White J."/>
            <person name="Alvarado L."/>
            <person name="Kodira C.D."/>
            <person name="Zeng Q."/>
            <person name="Oleary S."/>
            <person name="Yandava C."/>
            <person name="Denning D.W."/>
            <person name="Nierman W.C."/>
            <person name="Milne T."/>
            <person name="Madden K."/>
        </authorList>
    </citation>
    <scope>NUCLEOTIDE SEQUENCE [LARGE SCALE GENOMIC DNA]</scope>
    <source>
        <strain evidence="3">NIH 2624 / FGSC A1156</strain>
    </source>
</reference>
<evidence type="ECO:0000256" key="1">
    <source>
        <dbReference type="SAM" id="MobiDB-lite"/>
    </source>
</evidence>
<proteinExistence type="predicted"/>
<gene>
    <name evidence="2" type="ORF">ATEG_08933</name>
</gene>
<protein>
    <submittedName>
        <fullName evidence="2">Uncharacterized protein</fullName>
    </submittedName>
</protein>
<name>Q0CBK1_ASPTN</name>
<sequence length="499" mass="55369">MDVSSTIAAWLSLTATVLGLGSIVTQFRSIIDQTDPFNALRNGKHLGRWRDRQEHIPWYRIVKPPPRGPVIQANLPQGLSDRMIVDLSRLPIVRPTGEAGWSLLLSVIHSKAQNGYSPRSGSDAKSDSIVTGQKTVSSEASSHEGWDDLPLLSLVKEGMTTCTVISRTTFITLLCLTNARPVFRHSGAAGHRAAYASYCGQWRVEWPLGGLARVHFAAHDSHTLIKDVYPAKLERRVDKCLQMLAGVIDAGTQWDFRCAFPGRKSRGQWILEYALKGFGSAHGGRHLYNMLGGNVNEVDFLSMGRWSAEPPQNSITLCLPSKDGGELDVVLHIPTESAAVLNTALDCLPWTSLSWSVHRGLRDILVAFAKDRMDHYRSRLVATLRSAVERWPERLVSKGWDYHFVRNSMADMAAAAVFAGSGNSGDAVRIVTDIALILWDGTTSQLDVTSFWRYPNSRAQTSDLDSMAVIALVKCFVLEWSVELDYQMYHDFPSQMYLG</sequence>